<evidence type="ECO:0000313" key="3">
    <source>
        <dbReference type="EMBL" id="CAA0091752.1"/>
    </source>
</evidence>
<feature type="domain" description="BPP" evidence="2">
    <location>
        <begin position="204"/>
        <end position="514"/>
    </location>
</feature>
<dbReference type="InterPro" id="IPR011042">
    <property type="entry name" value="6-blade_b-propeller_TolB-like"/>
</dbReference>
<sequence>MKHISKYLLLACVISSSACSLLPTAQNANSSTISFNKQHILQEGKSIYRSHEEIEAVAATTDWLVWAEDPRRELWIAPANSTALAATHLATLEHGVDGICVAPMSETTLDVFISDGDGGMHHYWVDPQQKTINSVRRLATNPDVERCVISNDALIYQDPYLGTMSIDRNPETDPVIRPTDTAKQGKFIAQLSPASESSVIPNTLSLIEAVIPTISADIETDSVDRAGDAADDPAILLSKQGTLWIAGTDKQQGLRIYNAQGKQIHFLNRGRLNNVDSLEIDNHRFLLTATNRTTHSIDTFIAEPDKNHIKFLSAIPLAMDDPYGLCMAEINGNVAVFAGDSEGLVQYWQLSSDYQNGEMLNEYHFDSQTEGCVYNTADQQLYVGQEDTGIWKIAPENGERDLIESMTSGNLVADVEGLDIYYGEKNYLIASSQGDDSYVVYQLAPWKMLSKFRIGANSDLGLDGASETDGLAVTANPIAGYPNGILVVQDGRNMSPAANQNFKIINWQKVDKLLK</sequence>
<dbReference type="PROSITE" id="PS51257">
    <property type="entry name" value="PROKAR_LIPOPROTEIN"/>
    <property type="match status" value="1"/>
</dbReference>
<dbReference type="GO" id="GO:0016158">
    <property type="term" value="F:inositol hexakisphosphate 3-phosphatase activity"/>
    <property type="evidence" value="ECO:0007669"/>
    <property type="project" value="UniProtKB-EC"/>
</dbReference>
<organism evidence="3 5">
    <name type="scientific">Zhongshania aliphaticivorans</name>
    <dbReference type="NCBI Taxonomy" id="1470434"/>
    <lineage>
        <taxon>Bacteria</taxon>
        <taxon>Pseudomonadati</taxon>
        <taxon>Pseudomonadota</taxon>
        <taxon>Gammaproteobacteria</taxon>
        <taxon>Cellvibrionales</taxon>
        <taxon>Spongiibacteraceae</taxon>
        <taxon>Zhongshania</taxon>
    </lineage>
</organism>
<proteinExistence type="predicted"/>
<dbReference type="Proteomes" id="UP000439591">
    <property type="component" value="Unassembled WGS sequence"/>
</dbReference>
<dbReference type="RefSeq" id="WP_159268774.1">
    <property type="nucleotide sequence ID" value="NZ_CACSIK010000001.1"/>
</dbReference>
<evidence type="ECO:0000313" key="5">
    <source>
        <dbReference type="Proteomes" id="UP000435877"/>
    </source>
</evidence>
<dbReference type="Proteomes" id="UP000435877">
    <property type="component" value="Unassembled WGS sequence"/>
</dbReference>
<feature type="chain" id="PRO_5036150468" evidence="1">
    <location>
        <begin position="21"/>
        <end position="515"/>
    </location>
</feature>
<evidence type="ECO:0000259" key="2">
    <source>
        <dbReference type="PROSITE" id="PS51662"/>
    </source>
</evidence>
<name>A0A5S9NN50_9GAMM</name>
<dbReference type="EMBL" id="CACSIK010000001">
    <property type="protein sequence ID" value="CAA0091752.1"/>
    <property type="molecule type" value="Genomic_DNA"/>
</dbReference>
<keyword evidence="3" id="KW-0378">Hydrolase</keyword>
<protein>
    <submittedName>
        <fullName evidence="3">3-phytase</fullName>
        <ecNumber evidence="3">3.1.3.8</ecNumber>
    </submittedName>
</protein>
<dbReference type="Pfam" id="PF02333">
    <property type="entry name" value="Phytase"/>
    <property type="match status" value="1"/>
</dbReference>
<dbReference type="AlphaFoldDB" id="A0A5S9NN50"/>
<evidence type="ECO:0000313" key="4">
    <source>
        <dbReference type="EMBL" id="CAA0099094.1"/>
    </source>
</evidence>
<dbReference type="InterPro" id="IPR003431">
    <property type="entry name" value="B-propeller_Phytase"/>
</dbReference>
<dbReference type="SUPFAM" id="SSF50956">
    <property type="entry name" value="Thermostable phytase (3-phytase)"/>
    <property type="match status" value="2"/>
</dbReference>
<feature type="signal peptide" evidence="1">
    <location>
        <begin position="1"/>
        <end position="20"/>
    </location>
</feature>
<evidence type="ECO:0000256" key="1">
    <source>
        <dbReference type="SAM" id="SignalP"/>
    </source>
</evidence>
<dbReference type="EMBL" id="CACSIM010000002">
    <property type="protein sequence ID" value="CAA0099094.1"/>
    <property type="molecule type" value="Genomic_DNA"/>
</dbReference>
<accession>A0A5S9NN50</accession>
<keyword evidence="5" id="KW-1185">Reference proteome</keyword>
<gene>
    <name evidence="3" type="primary">phyC</name>
    <name evidence="3" type="ORF">IHBHHGIJ_02198</name>
    <name evidence="4" type="ORF">KFEGEMFD_01800</name>
</gene>
<dbReference type="PROSITE" id="PS51662">
    <property type="entry name" value="BP_PHYTASE"/>
    <property type="match status" value="1"/>
</dbReference>
<dbReference type="OrthoDB" id="8696437at2"/>
<reference evidence="5 6" key="1">
    <citation type="submission" date="2019-11" db="EMBL/GenBank/DDBJ databases">
        <authorList>
            <person name="Holert J."/>
        </authorList>
    </citation>
    <scope>NUCLEOTIDE SEQUENCE [LARGE SCALE GENOMIC DNA]</scope>
    <source>
        <strain evidence="4">BC3_2A</strain>
        <strain evidence="3">SB11_1A</strain>
    </source>
</reference>
<dbReference type="Gene3D" id="2.120.10.30">
    <property type="entry name" value="TolB, C-terminal domain"/>
    <property type="match status" value="1"/>
</dbReference>
<keyword evidence="1" id="KW-0732">Signal</keyword>
<dbReference type="EC" id="3.1.3.8" evidence="3"/>
<evidence type="ECO:0000313" key="6">
    <source>
        <dbReference type="Proteomes" id="UP000439591"/>
    </source>
</evidence>